<evidence type="ECO:0000313" key="1">
    <source>
        <dbReference type="EMBL" id="TQE99436.1"/>
    </source>
</evidence>
<organism evidence="1 2">
    <name type="scientific">Spiribacter salinus</name>
    <dbReference type="NCBI Taxonomy" id="1335746"/>
    <lineage>
        <taxon>Bacteria</taxon>
        <taxon>Pseudomonadati</taxon>
        <taxon>Pseudomonadota</taxon>
        <taxon>Gammaproteobacteria</taxon>
        <taxon>Chromatiales</taxon>
        <taxon>Ectothiorhodospiraceae</taxon>
        <taxon>Spiribacter</taxon>
    </lineage>
</organism>
<gene>
    <name evidence="1" type="ORF">FKY71_08680</name>
</gene>
<dbReference type="AlphaFoldDB" id="A0A540VRZ9"/>
<comment type="caution">
    <text evidence="1">The sequence shown here is derived from an EMBL/GenBank/DDBJ whole genome shotgun (WGS) entry which is preliminary data.</text>
</comment>
<dbReference type="EMBL" id="VIFK01000062">
    <property type="protein sequence ID" value="TQE99436.1"/>
    <property type="molecule type" value="Genomic_DNA"/>
</dbReference>
<accession>A0A540VRZ9</accession>
<proteinExistence type="predicted"/>
<dbReference type="Proteomes" id="UP000315400">
    <property type="component" value="Unassembled WGS sequence"/>
</dbReference>
<reference evidence="1 2" key="1">
    <citation type="submission" date="2019-06" db="EMBL/GenBank/DDBJ databases">
        <title>Metagenome assembled Genome of Spiribacter salinus SL48-SHIP from the microbial mat of Salt Lake 48 (Novosibirsk region, Russia).</title>
        <authorList>
            <person name="Shipova A."/>
            <person name="Rozanov A.S."/>
            <person name="Bryanskaya A.V."/>
            <person name="Peltek S.E."/>
        </authorList>
    </citation>
    <scope>NUCLEOTIDE SEQUENCE [LARGE SCALE GENOMIC DNA]</scope>
    <source>
        <strain evidence="1">SL48-SHIP-2</strain>
    </source>
</reference>
<protein>
    <submittedName>
        <fullName evidence="1">Uncharacterized protein</fullName>
    </submittedName>
</protein>
<sequence>MTISNAKYADEDIIKATIDGAEMTIPASGGNRHYRRLLEAEAAGEITIEPYAPPTAEEELQKLRASWEPEAAQIQIALEEFGRLAEVEALVAASSRRTQIWWEKGRSINRLSPTLAKASKLMNPKPTEEWWDNVFRRAVEIET</sequence>
<name>A0A540VRZ9_9GAMM</name>
<evidence type="ECO:0000313" key="2">
    <source>
        <dbReference type="Proteomes" id="UP000315400"/>
    </source>
</evidence>